<accession>A0A3N4M1J3</accession>
<dbReference type="EMBL" id="ML121528">
    <property type="protein sequence ID" value="RPB29033.1"/>
    <property type="molecule type" value="Genomic_DNA"/>
</dbReference>
<feature type="transmembrane region" description="Helical" evidence="2">
    <location>
        <begin position="118"/>
        <end position="145"/>
    </location>
</feature>
<dbReference type="AlphaFoldDB" id="A0A3N4M1J3"/>
<keyword evidence="2" id="KW-0472">Membrane</keyword>
<sequence>MSANPYFDLPRSDSLELPRCTDMDSNPTTFLTTLSLSPTHPPPSSYTGITSPLPPPAIHHARTCVTNAPPGPPSIKCKDTMLGIAQWIFEWGCFFGFGYATYLLVFSSASTSQEGYEWNFLLIVPVIVGVMVAAAGVVGVARAVVGGWREWRRVVCRRRDEEEGGEIVLRTPRVGRVERRGGWWGDICEPGEAGDEEEGYSGESEGLVGGVGFGKGDSRRSSRDWVGVLERVEEDEREREADEKVGLLFGGDNLK</sequence>
<feature type="region of interest" description="Disordered" evidence="1">
    <location>
        <begin position="190"/>
        <end position="221"/>
    </location>
</feature>
<keyword evidence="4" id="KW-1185">Reference proteome</keyword>
<name>A0A3N4M1J3_9PEZI</name>
<protein>
    <submittedName>
        <fullName evidence="3">Uncharacterized protein</fullName>
    </submittedName>
</protein>
<keyword evidence="2" id="KW-1133">Transmembrane helix</keyword>
<evidence type="ECO:0000313" key="3">
    <source>
        <dbReference type="EMBL" id="RPB29033.1"/>
    </source>
</evidence>
<dbReference type="OrthoDB" id="10486939at2759"/>
<dbReference type="InParanoid" id="A0A3N4M1J3"/>
<evidence type="ECO:0000256" key="1">
    <source>
        <dbReference type="SAM" id="MobiDB-lite"/>
    </source>
</evidence>
<proteinExistence type="predicted"/>
<evidence type="ECO:0000256" key="2">
    <source>
        <dbReference type="SAM" id="Phobius"/>
    </source>
</evidence>
<evidence type="ECO:0000313" key="4">
    <source>
        <dbReference type="Proteomes" id="UP000267821"/>
    </source>
</evidence>
<feature type="transmembrane region" description="Helical" evidence="2">
    <location>
        <begin position="88"/>
        <end position="106"/>
    </location>
</feature>
<organism evidence="3 4">
    <name type="scientific">Terfezia boudieri ATCC MYA-4762</name>
    <dbReference type="NCBI Taxonomy" id="1051890"/>
    <lineage>
        <taxon>Eukaryota</taxon>
        <taxon>Fungi</taxon>
        <taxon>Dikarya</taxon>
        <taxon>Ascomycota</taxon>
        <taxon>Pezizomycotina</taxon>
        <taxon>Pezizomycetes</taxon>
        <taxon>Pezizales</taxon>
        <taxon>Pezizaceae</taxon>
        <taxon>Terfezia</taxon>
    </lineage>
</organism>
<dbReference type="Proteomes" id="UP000267821">
    <property type="component" value="Unassembled WGS sequence"/>
</dbReference>
<reference evidence="3 4" key="1">
    <citation type="journal article" date="2018" name="Nat. Ecol. Evol.">
        <title>Pezizomycetes genomes reveal the molecular basis of ectomycorrhizal truffle lifestyle.</title>
        <authorList>
            <person name="Murat C."/>
            <person name="Payen T."/>
            <person name="Noel B."/>
            <person name="Kuo A."/>
            <person name="Morin E."/>
            <person name="Chen J."/>
            <person name="Kohler A."/>
            <person name="Krizsan K."/>
            <person name="Balestrini R."/>
            <person name="Da Silva C."/>
            <person name="Montanini B."/>
            <person name="Hainaut M."/>
            <person name="Levati E."/>
            <person name="Barry K.W."/>
            <person name="Belfiori B."/>
            <person name="Cichocki N."/>
            <person name="Clum A."/>
            <person name="Dockter R.B."/>
            <person name="Fauchery L."/>
            <person name="Guy J."/>
            <person name="Iotti M."/>
            <person name="Le Tacon F."/>
            <person name="Lindquist E.A."/>
            <person name="Lipzen A."/>
            <person name="Malagnac F."/>
            <person name="Mello A."/>
            <person name="Molinier V."/>
            <person name="Miyauchi S."/>
            <person name="Poulain J."/>
            <person name="Riccioni C."/>
            <person name="Rubini A."/>
            <person name="Sitrit Y."/>
            <person name="Splivallo R."/>
            <person name="Traeger S."/>
            <person name="Wang M."/>
            <person name="Zifcakova L."/>
            <person name="Wipf D."/>
            <person name="Zambonelli A."/>
            <person name="Paolocci F."/>
            <person name="Nowrousian M."/>
            <person name="Ottonello S."/>
            <person name="Baldrian P."/>
            <person name="Spatafora J.W."/>
            <person name="Henrissat B."/>
            <person name="Nagy L.G."/>
            <person name="Aury J.M."/>
            <person name="Wincker P."/>
            <person name="Grigoriev I.V."/>
            <person name="Bonfante P."/>
            <person name="Martin F.M."/>
        </authorList>
    </citation>
    <scope>NUCLEOTIDE SEQUENCE [LARGE SCALE GENOMIC DNA]</scope>
    <source>
        <strain evidence="3 4">ATCC MYA-4762</strain>
    </source>
</reference>
<keyword evidence="2" id="KW-0812">Transmembrane</keyword>
<gene>
    <name evidence="3" type="ORF">L211DRAFT_845062</name>
</gene>